<sequence>MSLFILTFVLLVIVAAAMAVGMMVKNKAMASSCGGLGAMGIEKACDCDDPCDRRKERMAKEQVWKDNQIL</sequence>
<dbReference type="PANTHER" id="PTHR40691:SF1">
    <property type="entry name" value="EXPORTED PROTEIN"/>
    <property type="match status" value="1"/>
</dbReference>
<dbReference type="Proteomes" id="UP000198862">
    <property type="component" value="Unassembled WGS sequence"/>
</dbReference>
<keyword evidence="2" id="KW-1185">Reference proteome</keyword>
<reference evidence="1 2" key="1">
    <citation type="submission" date="2016-10" db="EMBL/GenBank/DDBJ databases">
        <authorList>
            <person name="de Groot N.N."/>
        </authorList>
    </citation>
    <scope>NUCLEOTIDE SEQUENCE [LARGE SCALE GENOMIC DNA]</scope>
    <source>
        <strain evidence="1 2">DSM 6059</strain>
    </source>
</reference>
<proteinExistence type="predicted"/>
<evidence type="ECO:0008006" key="3">
    <source>
        <dbReference type="Google" id="ProtNLM"/>
    </source>
</evidence>
<dbReference type="RefSeq" id="WP_091982372.1">
    <property type="nucleotide sequence ID" value="NZ_FOLO01000008.1"/>
</dbReference>
<evidence type="ECO:0000313" key="1">
    <source>
        <dbReference type="EMBL" id="SFC35972.1"/>
    </source>
</evidence>
<dbReference type="PANTHER" id="PTHR40691">
    <property type="entry name" value="(NA+)-NQR MATURATION NQRM"/>
    <property type="match status" value="1"/>
</dbReference>
<dbReference type="STRING" id="1123010.SAMN02745724_01491"/>
<gene>
    <name evidence="1" type="ORF">SAMN02745724_01491</name>
</gene>
<dbReference type="EMBL" id="FOLO01000008">
    <property type="protein sequence ID" value="SFC35972.1"/>
    <property type="molecule type" value="Genomic_DNA"/>
</dbReference>
<dbReference type="Pfam" id="PF04400">
    <property type="entry name" value="NqrM"/>
    <property type="match status" value="1"/>
</dbReference>
<dbReference type="InterPro" id="IPR007495">
    <property type="entry name" value="NqrM"/>
</dbReference>
<name>A0A1I1IJW8_9GAMM</name>
<dbReference type="OrthoDB" id="5296227at2"/>
<evidence type="ECO:0000313" key="2">
    <source>
        <dbReference type="Proteomes" id="UP000198862"/>
    </source>
</evidence>
<protein>
    <recommendedName>
        <fullName evidence="3">(Na+)-NQR maturation NqrM</fullName>
    </recommendedName>
</protein>
<dbReference type="AlphaFoldDB" id="A0A1I1IJW8"/>
<accession>A0A1I1IJW8</accession>
<organism evidence="1 2">
    <name type="scientific">Pseudoalteromonas denitrificans DSM 6059</name>
    <dbReference type="NCBI Taxonomy" id="1123010"/>
    <lineage>
        <taxon>Bacteria</taxon>
        <taxon>Pseudomonadati</taxon>
        <taxon>Pseudomonadota</taxon>
        <taxon>Gammaproteobacteria</taxon>
        <taxon>Alteromonadales</taxon>
        <taxon>Pseudoalteromonadaceae</taxon>
        <taxon>Pseudoalteromonas</taxon>
    </lineage>
</organism>